<protein>
    <recommendedName>
        <fullName evidence="3">Tryptophan 2,3-dioxygenase</fullName>
    </recommendedName>
</protein>
<comment type="caution">
    <text evidence="1">The sequence shown here is derived from an EMBL/GenBank/DDBJ whole genome shotgun (WGS) entry which is preliminary data.</text>
</comment>
<accession>A0ABS9XDG1</accession>
<evidence type="ECO:0008006" key="3">
    <source>
        <dbReference type="Google" id="ProtNLM"/>
    </source>
</evidence>
<evidence type="ECO:0000313" key="2">
    <source>
        <dbReference type="Proteomes" id="UP001165270"/>
    </source>
</evidence>
<gene>
    <name evidence="1" type="ORF">MQN93_10120</name>
</gene>
<dbReference type="EMBL" id="JALDAX010000003">
    <property type="protein sequence ID" value="MCI3240074.1"/>
    <property type="molecule type" value="Genomic_DNA"/>
</dbReference>
<dbReference type="RefSeq" id="WP_242709187.1">
    <property type="nucleotide sequence ID" value="NZ_JALDAX010000003.1"/>
</dbReference>
<dbReference type="InterPro" id="IPR037217">
    <property type="entry name" value="Trp/Indoleamine_2_3_dOase-like"/>
</dbReference>
<organism evidence="1 2">
    <name type="scientific">Streptomyces spinosisporus</name>
    <dbReference type="NCBI Taxonomy" id="2927582"/>
    <lineage>
        <taxon>Bacteria</taxon>
        <taxon>Bacillati</taxon>
        <taxon>Actinomycetota</taxon>
        <taxon>Actinomycetes</taxon>
        <taxon>Kitasatosporales</taxon>
        <taxon>Streptomycetaceae</taxon>
        <taxon>Streptomyces</taxon>
    </lineage>
</organism>
<name>A0ABS9XDG1_9ACTN</name>
<reference evidence="1" key="1">
    <citation type="submission" date="2022-03" db="EMBL/GenBank/DDBJ databases">
        <title>Streptomyces 7R015 and 7R016 isolated from Barleria lupulina in Thailand.</title>
        <authorList>
            <person name="Kanchanasin P."/>
            <person name="Phongsopitanun W."/>
            <person name="Tanasupawat S."/>
        </authorList>
    </citation>
    <scope>NUCLEOTIDE SEQUENCE</scope>
    <source>
        <strain evidence="1">7R016</strain>
    </source>
</reference>
<keyword evidence="2" id="KW-1185">Reference proteome</keyword>
<dbReference type="Gene3D" id="1.20.58.480">
    <property type="match status" value="1"/>
</dbReference>
<proteinExistence type="predicted"/>
<dbReference type="Proteomes" id="UP001165270">
    <property type="component" value="Unassembled WGS sequence"/>
</dbReference>
<evidence type="ECO:0000313" key="1">
    <source>
        <dbReference type="EMBL" id="MCI3240074.1"/>
    </source>
</evidence>
<sequence length="488" mass="53302">MASLDDPAIARGCPGRQMTELGPVADSYDQLHRIDLLGEARAARGVQEGTYDSTVCAVFQASEVALLNLARLARRTQTCLLADDIPTASRYGQWALGFHRLLRKLGTATFTTRSVFGSAVSDRTATLSISESAGYAAYVDAHQELEDAAKASLLTAAPETTRTAIATKSIDDPLYRVLHGLRIGCHDATKWESDLTAVPIGVSRSTDELISAETLARAVAATELNAATLHGEFVALHQIPEILCAEANDHLEVAIRAIRASALSRAAQHLTVCRTLLAPVVEAQRVMAEHLATGEYHEFRTNLGPASGTHSLSIKQHMFRDLFKHMWNDLEAWLTSLGGSSLEETVRDLDARRHDDPAAWLRHTVVDQAFQLHSAHQQWRHEHLHMPRNCLGSGGTKSMIGIPDGPQAVYKMRDAANAQHSLAAIHRARRTSLANAVPDSPLAKLITDPSSLDSELMRVVGEATREYFPQVQEQSYQPFRSGAAERNP</sequence>
<dbReference type="SUPFAM" id="SSF140959">
    <property type="entry name" value="Indolic compounds 2,3-dioxygenase-like"/>
    <property type="match status" value="1"/>
</dbReference>